<dbReference type="InterPro" id="IPR028098">
    <property type="entry name" value="Glyco_trans_4-like_N"/>
</dbReference>
<accession>A0A2V1HUU5</accession>
<feature type="compositionally biased region" description="Basic residues" evidence="3">
    <location>
        <begin position="137"/>
        <end position="149"/>
    </location>
</feature>
<feature type="compositionally biased region" description="Low complexity" evidence="3">
    <location>
        <begin position="1"/>
        <end position="10"/>
    </location>
</feature>
<proteinExistence type="predicted"/>
<dbReference type="Proteomes" id="UP000244893">
    <property type="component" value="Unassembled WGS sequence"/>
</dbReference>
<evidence type="ECO:0000259" key="4">
    <source>
        <dbReference type="Pfam" id="PF13439"/>
    </source>
</evidence>
<dbReference type="Pfam" id="PF13692">
    <property type="entry name" value="Glyco_trans_1_4"/>
    <property type="match status" value="1"/>
</dbReference>
<dbReference type="CDD" id="cd03801">
    <property type="entry name" value="GT4_PimA-like"/>
    <property type="match status" value="1"/>
</dbReference>
<evidence type="ECO:0000256" key="3">
    <source>
        <dbReference type="SAM" id="MobiDB-lite"/>
    </source>
</evidence>
<dbReference type="EMBL" id="QEOP01000001">
    <property type="protein sequence ID" value="PVZ96375.1"/>
    <property type="molecule type" value="Genomic_DNA"/>
</dbReference>
<reference evidence="5 6" key="1">
    <citation type="submission" date="2018-05" db="EMBL/GenBank/DDBJ databases">
        <title>Amnibacterium sp. M8JJ-5, whole genome shotgun sequence.</title>
        <authorList>
            <person name="Tuo L."/>
        </authorList>
    </citation>
    <scope>NUCLEOTIDE SEQUENCE [LARGE SCALE GENOMIC DNA]</scope>
    <source>
        <strain evidence="5 6">M8JJ-5</strain>
    </source>
</reference>
<dbReference type="SUPFAM" id="SSF53756">
    <property type="entry name" value="UDP-Glycosyltransferase/glycogen phosphorylase"/>
    <property type="match status" value="1"/>
</dbReference>
<dbReference type="PANTHER" id="PTHR46401:SF2">
    <property type="entry name" value="GLYCOSYLTRANSFERASE WBBK-RELATED"/>
    <property type="match status" value="1"/>
</dbReference>
<comment type="caution">
    <text evidence="5">The sequence shown here is derived from an EMBL/GenBank/DDBJ whole genome shotgun (WGS) entry which is preliminary data.</text>
</comment>
<dbReference type="Gene3D" id="3.40.50.2000">
    <property type="entry name" value="Glycogen Phosphorylase B"/>
    <property type="match status" value="2"/>
</dbReference>
<dbReference type="AlphaFoldDB" id="A0A2V1HUU5"/>
<evidence type="ECO:0000256" key="2">
    <source>
        <dbReference type="ARBA" id="ARBA00022679"/>
    </source>
</evidence>
<evidence type="ECO:0000313" key="5">
    <source>
        <dbReference type="EMBL" id="PVZ96375.1"/>
    </source>
</evidence>
<evidence type="ECO:0000313" key="6">
    <source>
        <dbReference type="Proteomes" id="UP000244893"/>
    </source>
</evidence>
<dbReference type="Pfam" id="PF13439">
    <property type="entry name" value="Glyco_transf_4"/>
    <property type="match status" value="1"/>
</dbReference>
<dbReference type="GO" id="GO:0009103">
    <property type="term" value="P:lipopolysaccharide biosynthetic process"/>
    <property type="evidence" value="ECO:0007669"/>
    <property type="project" value="TreeGrafter"/>
</dbReference>
<dbReference type="OrthoDB" id="9771846at2"/>
<feature type="region of interest" description="Disordered" evidence="3">
    <location>
        <begin position="1"/>
        <end position="159"/>
    </location>
</feature>
<keyword evidence="1" id="KW-0328">Glycosyltransferase</keyword>
<keyword evidence="6" id="KW-1185">Reference proteome</keyword>
<name>A0A2V1HUU5_9MICO</name>
<keyword evidence="2" id="KW-0808">Transferase</keyword>
<feature type="domain" description="Glycosyltransferase subfamily 4-like N-terminal" evidence="4">
    <location>
        <begin position="260"/>
        <end position="337"/>
    </location>
</feature>
<evidence type="ECO:0000256" key="1">
    <source>
        <dbReference type="ARBA" id="ARBA00022676"/>
    </source>
</evidence>
<organism evidence="5 6">
    <name type="scientific">Amnibacterium flavum</name>
    <dbReference type="NCBI Taxonomy" id="2173173"/>
    <lineage>
        <taxon>Bacteria</taxon>
        <taxon>Bacillati</taxon>
        <taxon>Actinomycetota</taxon>
        <taxon>Actinomycetes</taxon>
        <taxon>Micrococcales</taxon>
        <taxon>Microbacteriaceae</taxon>
        <taxon>Amnibacterium</taxon>
    </lineage>
</organism>
<feature type="compositionally biased region" description="Basic residues" evidence="3">
    <location>
        <begin position="11"/>
        <end position="31"/>
    </location>
</feature>
<dbReference type="PANTHER" id="PTHR46401">
    <property type="entry name" value="GLYCOSYLTRANSFERASE WBBK-RELATED"/>
    <property type="match status" value="1"/>
</dbReference>
<feature type="compositionally biased region" description="Basic residues" evidence="3">
    <location>
        <begin position="51"/>
        <end position="63"/>
    </location>
</feature>
<dbReference type="GO" id="GO:0016757">
    <property type="term" value="F:glycosyltransferase activity"/>
    <property type="evidence" value="ECO:0007669"/>
    <property type="project" value="UniProtKB-KW"/>
</dbReference>
<protein>
    <recommendedName>
        <fullName evidence="4">Glycosyltransferase subfamily 4-like N-terminal domain-containing protein</fullName>
    </recommendedName>
</protein>
<gene>
    <name evidence="5" type="ORF">DDQ50_05465</name>
</gene>
<sequence length="543" mass="60364">MGGTDAGAARAVRRHRGPHRPLRRHSRHPPRPRGSQGAGRRTPRAADRAPRRARRRGLPRRHPRDPERPRSPSGLAGSARRGHPPLGPVPRVASAHRADRGDESSQDLRIPRGRQAGSLDRSAAGARHRPQSAAGRLGRRLPRAGRRGSHPGDGGGGRAVAVRRRQLLEEAALRHPRRGAAQPMTRRVLIYGEPAFRTEHANPYNAALYRAMMANGDVVVRDLNYLGLAFLAPKVVHLHWPELTFLSGHRRWRVFARLVLFYSFLAMARPRGTKLVWTVHNVTAHETRSTPYLRRLYRRLLMRNVDAVIVLTESGIAAVRREYPELRRRPISVVPHGHYKDLYDLTKPRDLARAELAVPADSLFVVSAGQIRAYKNVPMLIEAVGDLADDRVVLGVAGKSSDPQLRAEIEEGAAELPRAILELDYLEDARMATWLRAADLVVLPYRNIQNSGSAILALSAGRPVVVPAIGAMEELREMVGDEWVFTYRGDLTGDVLGEAVAWTTSVQRDPDGPDLTQLEWRKVAESTLTAFRRAVALPSRRTP</sequence>